<evidence type="ECO:0000256" key="2">
    <source>
        <dbReference type="ARBA" id="ARBA00022679"/>
    </source>
</evidence>
<evidence type="ECO:0000313" key="7">
    <source>
        <dbReference type="Proteomes" id="UP000198859"/>
    </source>
</evidence>
<dbReference type="AlphaFoldDB" id="A0A1H1RVE8"/>
<keyword evidence="2" id="KW-0808">Transferase</keyword>
<dbReference type="CDD" id="cd07783">
    <property type="entry name" value="ASKHA_NBD_FGGY_SePSK_AtXK1-like"/>
    <property type="match status" value="1"/>
</dbReference>
<dbReference type="InterPro" id="IPR018485">
    <property type="entry name" value="FGGY_C"/>
</dbReference>
<evidence type="ECO:0000259" key="5">
    <source>
        <dbReference type="Pfam" id="PF02782"/>
    </source>
</evidence>
<gene>
    <name evidence="6" type="ORF">SAMN04488570_1789</name>
</gene>
<dbReference type="InterPro" id="IPR050406">
    <property type="entry name" value="FGGY_Carb_Kinase"/>
</dbReference>
<dbReference type="SUPFAM" id="SSF53067">
    <property type="entry name" value="Actin-like ATPase domain"/>
    <property type="match status" value="2"/>
</dbReference>
<keyword evidence="3 6" id="KW-0418">Kinase</keyword>
<accession>A0A1H1RVE8</accession>
<evidence type="ECO:0000256" key="1">
    <source>
        <dbReference type="ARBA" id="ARBA00009156"/>
    </source>
</evidence>
<dbReference type="RefSeq" id="WP_091728603.1">
    <property type="nucleotide sequence ID" value="NZ_LT629757.1"/>
</dbReference>
<dbReference type="GO" id="GO:0005975">
    <property type="term" value="P:carbohydrate metabolic process"/>
    <property type="evidence" value="ECO:0007669"/>
    <property type="project" value="InterPro"/>
</dbReference>
<dbReference type="PANTHER" id="PTHR43095:SF2">
    <property type="entry name" value="GLUCONOKINASE"/>
    <property type="match status" value="1"/>
</dbReference>
<name>A0A1H1RVE8_9ACTN</name>
<dbReference type="PANTHER" id="PTHR43095">
    <property type="entry name" value="SUGAR KINASE"/>
    <property type="match status" value="1"/>
</dbReference>
<keyword evidence="7" id="KW-1185">Reference proteome</keyword>
<evidence type="ECO:0000259" key="4">
    <source>
        <dbReference type="Pfam" id="PF00370"/>
    </source>
</evidence>
<dbReference type="EMBL" id="LT629757">
    <property type="protein sequence ID" value="SDS39757.1"/>
    <property type="molecule type" value="Genomic_DNA"/>
</dbReference>
<dbReference type="InterPro" id="IPR043129">
    <property type="entry name" value="ATPase_NBD"/>
</dbReference>
<dbReference type="Gene3D" id="3.30.420.40">
    <property type="match status" value="2"/>
</dbReference>
<dbReference type="PIRSF" id="PIRSF000538">
    <property type="entry name" value="GlpK"/>
    <property type="match status" value="1"/>
</dbReference>
<evidence type="ECO:0000313" key="6">
    <source>
        <dbReference type="EMBL" id="SDS39757.1"/>
    </source>
</evidence>
<dbReference type="Pfam" id="PF00370">
    <property type="entry name" value="FGGY_N"/>
    <property type="match status" value="2"/>
</dbReference>
<evidence type="ECO:0000256" key="3">
    <source>
        <dbReference type="ARBA" id="ARBA00022777"/>
    </source>
</evidence>
<dbReference type="InterPro" id="IPR018484">
    <property type="entry name" value="FGGY_N"/>
</dbReference>
<organism evidence="6 7">
    <name type="scientific">Nocardioides scoriae</name>
    <dbReference type="NCBI Taxonomy" id="642780"/>
    <lineage>
        <taxon>Bacteria</taxon>
        <taxon>Bacillati</taxon>
        <taxon>Actinomycetota</taxon>
        <taxon>Actinomycetes</taxon>
        <taxon>Propionibacteriales</taxon>
        <taxon>Nocardioidaceae</taxon>
        <taxon>Nocardioides</taxon>
    </lineage>
</organism>
<dbReference type="STRING" id="642780.SAMN04488570_1789"/>
<sequence length="488" mass="49569">MSSGTGVVLGVDLATADVRVVALDEEGAVLAERHAALPPVVTGTTPSGAEVREQQPSYLSVVLRLLAAVAADLAGRAADVTALSVTGTSGTLVPCDRAGRPLGPALLYSDGQAVEEADALRAAGLEATPTSPMARTGLLVALGAELVLHTPDVVHAGLLGRVVATDTSHALKAGIDPVARTWDARALEALRVPATALPDLVHPGTVLGHLSASTAAATGLGEQVAVVAGMTDGCTAQVAAGAVAPGDSVGVLGTTLVLKAVADHRVTGVGGALYSHYAPDGSWWAGGASNVGAGPVRDELGGTSPRALAELERAATLAGPSSAVVYPLRGTGERFPFARPDARGFVLGGPVEGVAAYRAFLEGVAHVERLALDVLREHGVAPTLHHLGGGGSRNRLWSRLRATVLEVPCVLAGRASSAHGAALVALASATGEPLVDVVARTATTDPDDVVDPLEEEREQLLDGFHRLREELDHRGLLDPHDLPAPRPA</sequence>
<feature type="domain" description="Carbohydrate kinase FGGY C-terminal" evidence="5">
    <location>
        <begin position="300"/>
        <end position="428"/>
    </location>
</feature>
<dbReference type="OrthoDB" id="9805576at2"/>
<proteinExistence type="inferred from homology"/>
<dbReference type="Proteomes" id="UP000198859">
    <property type="component" value="Chromosome I"/>
</dbReference>
<protein>
    <submittedName>
        <fullName evidence="6">Sugar (Pentulose or hexulose) kinase</fullName>
    </submittedName>
</protein>
<dbReference type="GO" id="GO:0016301">
    <property type="term" value="F:kinase activity"/>
    <property type="evidence" value="ECO:0007669"/>
    <property type="project" value="UniProtKB-KW"/>
</dbReference>
<feature type="domain" description="Carbohydrate kinase FGGY N-terminal" evidence="4">
    <location>
        <begin position="146"/>
        <end position="237"/>
    </location>
</feature>
<reference evidence="7" key="1">
    <citation type="submission" date="2016-10" db="EMBL/GenBank/DDBJ databases">
        <authorList>
            <person name="Varghese N."/>
            <person name="Submissions S."/>
        </authorList>
    </citation>
    <scope>NUCLEOTIDE SEQUENCE [LARGE SCALE GENOMIC DNA]</scope>
    <source>
        <strain evidence="7">DSM 22127</strain>
    </source>
</reference>
<dbReference type="InterPro" id="IPR000577">
    <property type="entry name" value="Carb_kinase_FGGY"/>
</dbReference>
<feature type="domain" description="Carbohydrate kinase FGGY N-terminal" evidence="4">
    <location>
        <begin position="8"/>
        <end position="138"/>
    </location>
</feature>
<dbReference type="Pfam" id="PF02782">
    <property type="entry name" value="FGGY_C"/>
    <property type="match status" value="1"/>
</dbReference>
<comment type="similarity">
    <text evidence="1">Belongs to the FGGY kinase family.</text>
</comment>